<evidence type="ECO:0000259" key="1">
    <source>
        <dbReference type="Pfam" id="PF07727"/>
    </source>
</evidence>
<comment type="caution">
    <text evidence="2">The sequence shown here is derived from an EMBL/GenBank/DDBJ whole genome shotgun (WGS) entry which is preliminary data.</text>
</comment>
<feature type="domain" description="Reverse transcriptase Ty1/copia-type" evidence="1">
    <location>
        <begin position="1"/>
        <end position="60"/>
    </location>
</feature>
<organism evidence="2 3">
    <name type="scientific">Lithospermum erythrorhizon</name>
    <name type="common">Purple gromwell</name>
    <name type="synonym">Lithospermum officinale var. erythrorhizon</name>
    <dbReference type="NCBI Taxonomy" id="34254"/>
    <lineage>
        <taxon>Eukaryota</taxon>
        <taxon>Viridiplantae</taxon>
        <taxon>Streptophyta</taxon>
        <taxon>Embryophyta</taxon>
        <taxon>Tracheophyta</taxon>
        <taxon>Spermatophyta</taxon>
        <taxon>Magnoliopsida</taxon>
        <taxon>eudicotyledons</taxon>
        <taxon>Gunneridae</taxon>
        <taxon>Pentapetalae</taxon>
        <taxon>asterids</taxon>
        <taxon>lamiids</taxon>
        <taxon>Boraginales</taxon>
        <taxon>Boraginaceae</taxon>
        <taxon>Boraginoideae</taxon>
        <taxon>Lithospermeae</taxon>
        <taxon>Lithospermum</taxon>
    </lineage>
</organism>
<dbReference type="EMBL" id="BAABME010006825">
    <property type="protein sequence ID" value="GAA0169378.1"/>
    <property type="molecule type" value="Genomic_DNA"/>
</dbReference>
<dbReference type="PANTHER" id="PTHR11439:SF463">
    <property type="entry name" value="REVERSE TRANSCRIPTASE TY1_COPIA-TYPE DOMAIN-CONTAINING PROTEIN"/>
    <property type="match status" value="1"/>
</dbReference>
<name>A0AAV3R269_LITER</name>
<sequence length="191" mass="22273">MIRPPGFEQGKNQVRKLQKSLYGLKQSPRAWFDRFSKEVKRLGYRQSQADHTMFIKHTGSINDKRSTSKQNVVARSSAEVEYRAMAHGVCEVIWVRRIYEELGLEFDGPIQLYCDNQSAINIALNPVQHDRTKHVEVDRHFIKEKIERKIIKIPHVPTRQQLTDILTKGLSEKQYNVFLSKLGLINIYRPA</sequence>
<dbReference type="PANTHER" id="PTHR11439">
    <property type="entry name" value="GAG-POL-RELATED RETROTRANSPOSON"/>
    <property type="match status" value="1"/>
</dbReference>
<reference evidence="2 3" key="1">
    <citation type="submission" date="2024-01" db="EMBL/GenBank/DDBJ databases">
        <title>The complete chloroplast genome sequence of Lithospermum erythrorhizon: insights into the phylogenetic relationship among Boraginaceae species and the maternal lineages of purple gromwells.</title>
        <authorList>
            <person name="Okada T."/>
            <person name="Watanabe K."/>
        </authorList>
    </citation>
    <scope>NUCLEOTIDE SEQUENCE [LARGE SCALE GENOMIC DNA]</scope>
</reference>
<keyword evidence="3" id="KW-1185">Reference proteome</keyword>
<dbReference type="Pfam" id="PF07727">
    <property type="entry name" value="RVT_2"/>
    <property type="match status" value="1"/>
</dbReference>
<dbReference type="AlphaFoldDB" id="A0AAV3R269"/>
<proteinExistence type="predicted"/>
<dbReference type="Proteomes" id="UP001454036">
    <property type="component" value="Unassembled WGS sequence"/>
</dbReference>
<evidence type="ECO:0000313" key="2">
    <source>
        <dbReference type="EMBL" id="GAA0169378.1"/>
    </source>
</evidence>
<accession>A0AAV3R269</accession>
<gene>
    <name evidence="2" type="ORF">LIER_23881</name>
</gene>
<dbReference type="InterPro" id="IPR013103">
    <property type="entry name" value="RVT_2"/>
</dbReference>
<evidence type="ECO:0000313" key="3">
    <source>
        <dbReference type="Proteomes" id="UP001454036"/>
    </source>
</evidence>
<protein>
    <recommendedName>
        <fullName evidence="1">Reverse transcriptase Ty1/copia-type domain-containing protein</fullName>
    </recommendedName>
</protein>
<dbReference type="CDD" id="cd09272">
    <property type="entry name" value="RNase_HI_RT_Ty1"/>
    <property type="match status" value="1"/>
</dbReference>